<evidence type="ECO:0000256" key="1">
    <source>
        <dbReference type="ARBA" id="ARBA00007689"/>
    </source>
</evidence>
<dbReference type="InterPro" id="IPR005545">
    <property type="entry name" value="YCII"/>
</dbReference>
<dbReference type="OrthoDB" id="70894at2"/>
<dbReference type="NCBIfam" id="NF009508">
    <property type="entry name" value="PRK12866.1"/>
    <property type="match status" value="1"/>
</dbReference>
<dbReference type="AlphaFoldDB" id="A0A562RLZ8"/>
<comment type="similarity">
    <text evidence="1">Belongs to the YciI family.</text>
</comment>
<sequence>MTNPAHYLLTYEYSADYLQRRDEFRAAHLKLAWEAVERGEILLAGAVGEPIDQALLVFTIDGPAIAEAFARNDPYVTNGLVTAWKVQKWHTVVGELASTPVR</sequence>
<gene>
    <name evidence="3" type="ORF">IP91_01147</name>
</gene>
<keyword evidence="4" id="KW-1185">Reference proteome</keyword>
<dbReference type="PANTHER" id="PTHR33606">
    <property type="entry name" value="PROTEIN YCII"/>
    <property type="match status" value="1"/>
</dbReference>
<evidence type="ECO:0000313" key="3">
    <source>
        <dbReference type="EMBL" id="TWI70067.1"/>
    </source>
</evidence>
<dbReference type="EMBL" id="VLLB01000001">
    <property type="protein sequence ID" value="TWI70067.1"/>
    <property type="molecule type" value="Genomic_DNA"/>
</dbReference>
<organism evidence="3 4">
    <name type="scientific">Pseudoduganella lurida</name>
    <dbReference type="NCBI Taxonomy" id="1036180"/>
    <lineage>
        <taxon>Bacteria</taxon>
        <taxon>Pseudomonadati</taxon>
        <taxon>Pseudomonadota</taxon>
        <taxon>Betaproteobacteria</taxon>
        <taxon>Burkholderiales</taxon>
        <taxon>Oxalobacteraceae</taxon>
        <taxon>Telluria group</taxon>
        <taxon>Pseudoduganella</taxon>
    </lineage>
</organism>
<proteinExistence type="inferred from homology"/>
<dbReference type="RefSeq" id="WP_145647762.1">
    <property type="nucleotide sequence ID" value="NZ_VLLB01000001.1"/>
</dbReference>
<dbReference type="InterPro" id="IPR011008">
    <property type="entry name" value="Dimeric_a/b-barrel"/>
</dbReference>
<dbReference type="Pfam" id="PF03795">
    <property type="entry name" value="YCII"/>
    <property type="match status" value="1"/>
</dbReference>
<dbReference type="SUPFAM" id="SSF54909">
    <property type="entry name" value="Dimeric alpha+beta barrel"/>
    <property type="match status" value="1"/>
</dbReference>
<evidence type="ECO:0000259" key="2">
    <source>
        <dbReference type="Pfam" id="PF03795"/>
    </source>
</evidence>
<feature type="domain" description="YCII-related" evidence="2">
    <location>
        <begin position="7"/>
        <end position="89"/>
    </location>
</feature>
<accession>A0A562RLZ8</accession>
<dbReference type="PANTHER" id="PTHR33606:SF3">
    <property type="entry name" value="PROTEIN YCII"/>
    <property type="match status" value="1"/>
</dbReference>
<protein>
    <recommendedName>
        <fullName evidence="2">YCII-related domain-containing protein</fullName>
    </recommendedName>
</protein>
<comment type="caution">
    <text evidence="3">The sequence shown here is derived from an EMBL/GenBank/DDBJ whole genome shotgun (WGS) entry which is preliminary data.</text>
</comment>
<name>A0A562RLZ8_9BURK</name>
<reference evidence="3 4" key="1">
    <citation type="journal article" date="2015" name="Stand. Genomic Sci.">
        <title>Genomic Encyclopedia of Bacterial and Archaeal Type Strains, Phase III: the genomes of soil and plant-associated and newly described type strains.</title>
        <authorList>
            <person name="Whitman W.B."/>
            <person name="Woyke T."/>
            <person name="Klenk H.P."/>
            <person name="Zhou Y."/>
            <person name="Lilburn T.G."/>
            <person name="Beck B.J."/>
            <person name="De Vos P."/>
            <person name="Vandamme P."/>
            <person name="Eisen J.A."/>
            <person name="Garrity G."/>
            <person name="Hugenholtz P."/>
            <person name="Kyrpides N.C."/>
        </authorList>
    </citation>
    <scope>NUCLEOTIDE SEQUENCE [LARGE SCALE GENOMIC DNA]</scope>
    <source>
        <strain evidence="3 4">CGMCC 1.10822</strain>
    </source>
</reference>
<dbReference type="Gene3D" id="3.30.70.1060">
    <property type="entry name" value="Dimeric alpha+beta barrel"/>
    <property type="match status" value="1"/>
</dbReference>
<dbReference type="Proteomes" id="UP000318431">
    <property type="component" value="Unassembled WGS sequence"/>
</dbReference>
<dbReference type="InterPro" id="IPR051807">
    <property type="entry name" value="Sec-metab_biosynth-assoc"/>
</dbReference>
<evidence type="ECO:0000313" key="4">
    <source>
        <dbReference type="Proteomes" id="UP000318431"/>
    </source>
</evidence>